<dbReference type="PANTHER" id="PTHR42695:SF5">
    <property type="entry name" value="GLUTAMINE AMIDOTRANSFERASE YLR126C-RELATED"/>
    <property type="match status" value="1"/>
</dbReference>
<sequence length="374" mass="40662">MRTTLQRTVVWHDGEGTCKGNGDVNTNVTIEEDLVLLFLGCEALPPYGPYDHTALLFLDLIASALSYTLQPNHERTIVLEVYAVSEEEGPTRYPSDEDMERCDGVIIPGSFSAAYDKEKQWILVLKDWIQTNLVARSVPTLGVCFGHQLYAHSFSSSCLSNGGIGDEAPNHNDSEKHNGDGVAIKCPAGPQAGRKTTELTAAGRAFVKGTLNNGKCSTTCTDTGLDLFYTHGDMVESLPSQGVSLGGNKNVPIQAAIYFSAPVSDSCDSTLRDILCGNVGDDEDNKDKEAKDGRPKVIAVTFQAHPEFSSLGNESKGDETLHKTMKLMKENGDLSEQDFLAAKDDAYASVLRVKEHSVNAMITAGRLLDWFRYT</sequence>
<evidence type="ECO:0000313" key="3">
    <source>
        <dbReference type="Proteomes" id="UP000291116"/>
    </source>
</evidence>
<dbReference type="PANTHER" id="PTHR42695">
    <property type="entry name" value="GLUTAMINE AMIDOTRANSFERASE YLR126C-RELATED"/>
    <property type="match status" value="1"/>
</dbReference>
<dbReference type="PROSITE" id="PS51273">
    <property type="entry name" value="GATASE_TYPE_1"/>
    <property type="match status" value="1"/>
</dbReference>
<reference evidence="2 3" key="1">
    <citation type="submission" date="2019-01" db="EMBL/GenBank/DDBJ databases">
        <authorList>
            <person name="Ferrante I. M."/>
        </authorList>
    </citation>
    <scope>NUCLEOTIDE SEQUENCE [LARGE SCALE GENOMIC DNA]</scope>
    <source>
        <strain evidence="2 3">B856</strain>
    </source>
</reference>
<dbReference type="InterPro" id="IPR017926">
    <property type="entry name" value="GATASE"/>
</dbReference>
<feature type="domain" description="Glutamine amidotransferase" evidence="1">
    <location>
        <begin position="95"/>
        <end position="162"/>
    </location>
</feature>
<evidence type="ECO:0000259" key="1">
    <source>
        <dbReference type="Pfam" id="PF00117"/>
    </source>
</evidence>
<proteinExistence type="predicted"/>
<gene>
    <name evidence="2" type="ORF">PSNMU_V1.4_AUG-EV-PASAV3_0087980</name>
</gene>
<dbReference type="InterPro" id="IPR044992">
    <property type="entry name" value="ChyE-like"/>
</dbReference>
<dbReference type="OrthoDB" id="92161at2759"/>
<name>A0A448ZIK9_9STRA</name>
<dbReference type="InterPro" id="IPR029062">
    <property type="entry name" value="Class_I_gatase-like"/>
</dbReference>
<dbReference type="Gene3D" id="3.40.50.880">
    <property type="match status" value="1"/>
</dbReference>
<dbReference type="EMBL" id="CAACVS010000392">
    <property type="protein sequence ID" value="VEU41855.1"/>
    <property type="molecule type" value="Genomic_DNA"/>
</dbReference>
<dbReference type="Pfam" id="PF00117">
    <property type="entry name" value="GATase"/>
    <property type="match status" value="1"/>
</dbReference>
<dbReference type="Proteomes" id="UP000291116">
    <property type="component" value="Unassembled WGS sequence"/>
</dbReference>
<dbReference type="AlphaFoldDB" id="A0A448ZIK9"/>
<organism evidence="2 3">
    <name type="scientific">Pseudo-nitzschia multistriata</name>
    <dbReference type="NCBI Taxonomy" id="183589"/>
    <lineage>
        <taxon>Eukaryota</taxon>
        <taxon>Sar</taxon>
        <taxon>Stramenopiles</taxon>
        <taxon>Ochrophyta</taxon>
        <taxon>Bacillariophyta</taxon>
        <taxon>Bacillariophyceae</taxon>
        <taxon>Bacillariophycidae</taxon>
        <taxon>Bacillariales</taxon>
        <taxon>Bacillariaceae</taxon>
        <taxon>Pseudo-nitzschia</taxon>
    </lineage>
</organism>
<protein>
    <recommendedName>
        <fullName evidence="1">Glutamine amidotransferase domain-containing protein</fullName>
    </recommendedName>
</protein>
<evidence type="ECO:0000313" key="2">
    <source>
        <dbReference type="EMBL" id="VEU41855.1"/>
    </source>
</evidence>
<dbReference type="SUPFAM" id="SSF52317">
    <property type="entry name" value="Class I glutamine amidotransferase-like"/>
    <property type="match status" value="1"/>
</dbReference>
<accession>A0A448ZIK9</accession>
<dbReference type="GO" id="GO:0005829">
    <property type="term" value="C:cytosol"/>
    <property type="evidence" value="ECO:0007669"/>
    <property type="project" value="TreeGrafter"/>
</dbReference>
<keyword evidence="3" id="KW-1185">Reference proteome</keyword>